<dbReference type="EMBL" id="OR351070">
    <property type="protein sequence ID" value="WNL50562.1"/>
    <property type="molecule type" value="Genomic_DNA"/>
</dbReference>
<keyword evidence="1" id="KW-0328">Glycosyltransferase</keyword>
<proteinExistence type="predicted"/>
<dbReference type="CDD" id="cd06223">
    <property type="entry name" value="PRTases_typeI"/>
    <property type="match status" value="1"/>
</dbReference>
<reference evidence="1" key="1">
    <citation type="submission" date="2023-07" db="EMBL/GenBank/DDBJ databases">
        <title>Prophages of P. aeruginosa: insights into their role through their activity, abundance and persistence.</title>
        <authorList>
            <person name="Kyrkou I."/>
        </authorList>
    </citation>
    <scope>NUCLEOTIDE SEQUENCE</scope>
</reference>
<accession>A0AAX4B1Y5</accession>
<keyword evidence="1" id="KW-0808">Transferase</keyword>
<dbReference type="InterPro" id="IPR029057">
    <property type="entry name" value="PRTase-like"/>
</dbReference>
<name>A0AAX4B1Y5_9CAUD</name>
<dbReference type="SUPFAM" id="SSF53271">
    <property type="entry name" value="PRTase-like"/>
    <property type="match status" value="1"/>
</dbReference>
<evidence type="ECO:0000313" key="2">
    <source>
        <dbReference type="Proteomes" id="UP001432215"/>
    </source>
</evidence>
<dbReference type="GO" id="GO:0016757">
    <property type="term" value="F:glycosyltransferase activity"/>
    <property type="evidence" value="ECO:0007669"/>
    <property type="project" value="UniProtKB-KW"/>
</dbReference>
<organism evidence="1 2">
    <name type="scientific">Pseudomonas phage Riah</name>
    <dbReference type="NCBI Taxonomy" id="3075860"/>
    <lineage>
        <taxon>Viruses</taxon>
        <taxon>Duplodnaviria</taxon>
        <taxon>Heunggongvirae</taxon>
        <taxon>Uroviricota</taxon>
        <taxon>Caudoviricetes</taxon>
    </lineage>
</organism>
<sequence length="201" mass="22304">MEPGDMCACLGEYTAGGGYGASETNQQIFNLKHRPNSADNLLYWKRKAVGYWGRMLAETNLLWDYCLENATFVPIPCSKPVGHPEHDDRMVRVLQRMAQGHPGLDIRQVLLQTSVRETQHGGDRLTPAEILQTLSVDPAVIVQPLKRTVIVVDDVITRGASFAAAKSLLMGLDNVEEVVGLFLAKTIHPPVEFDLDEAFEF</sequence>
<evidence type="ECO:0000313" key="1">
    <source>
        <dbReference type="EMBL" id="WNL50562.1"/>
    </source>
</evidence>
<dbReference type="Gene3D" id="3.40.50.2020">
    <property type="match status" value="1"/>
</dbReference>
<dbReference type="InterPro" id="IPR000836">
    <property type="entry name" value="PRTase_dom"/>
</dbReference>
<protein>
    <submittedName>
        <fullName evidence="1">Phosphoribosyltransferase</fullName>
    </submittedName>
</protein>
<dbReference type="Proteomes" id="UP001432215">
    <property type="component" value="Segment"/>
</dbReference>